<name>A0A418WVR7_9BURK</name>
<evidence type="ECO:0000313" key="2">
    <source>
        <dbReference type="Proteomes" id="UP000285190"/>
    </source>
</evidence>
<comment type="caution">
    <text evidence="1">The sequence shown here is derived from an EMBL/GenBank/DDBJ whole genome shotgun (WGS) entry which is preliminary data.</text>
</comment>
<dbReference type="EMBL" id="QYUN01000003">
    <property type="protein sequence ID" value="RJF96786.1"/>
    <property type="molecule type" value="Genomic_DNA"/>
</dbReference>
<organism evidence="1 2">
    <name type="scientific">Noviherbaspirillum cavernae</name>
    <dbReference type="NCBI Taxonomy" id="2320862"/>
    <lineage>
        <taxon>Bacteria</taxon>
        <taxon>Pseudomonadati</taxon>
        <taxon>Pseudomonadota</taxon>
        <taxon>Betaproteobacteria</taxon>
        <taxon>Burkholderiales</taxon>
        <taxon>Oxalobacteraceae</taxon>
        <taxon>Noviherbaspirillum</taxon>
    </lineage>
</organism>
<gene>
    <name evidence="1" type="ORF">D3870_20585</name>
</gene>
<evidence type="ECO:0000313" key="1">
    <source>
        <dbReference type="EMBL" id="RJF96786.1"/>
    </source>
</evidence>
<proteinExistence type="predicted"/>
<reference evidence="1 2" key="1">
    <citation type="submission" date="2018-09" db="EMBL/GenBank/DDBJ databases">
        <authorList>
            <person name="Zhu H."/>
        </authorList>
    </citation>
    <scope>NUCLEOTIDE SEQUENCE [LARGE SCALE GENOMIC DNA]</scope>
    <source>
        <strain evidence="1 2">K2R10-39</strain>
    </source>
</reference>
<sequence length="149" mass="17202">MDHPSEPNSGRHRTVVPANYDEYLEFEYPAASVDLAEARAADVRERQARLAAFPYCVVLQVSYPELDYANRWCWQQFGPANGECLQASSEYSACEIRGSHSHVGSWLTNWLVKTDYDFGFSEWYFAHEADRDRFLESVPLINWGEGWPK</sequence>
<keyword evidence="2" id="KW-1185">Reference proteome</keyword>
<accession>A0A418WVR7</accession>
<dbReference type="AlphaFoldDB" id="A0A418WVR7"/>
<protein>
    <submittedName>
        <fullName evidence="1">Uncharacterized protein</fullName>
    </submittedName>
</protein>
<dbReference type="Proteomes" id="UP000285190">
    <property type="component" value="Unassembled WGS sequence"/>
</dbReference>